<feature type="transmembrane region" description="Helical" evidence="1">
    <location>
        <begin position="6"/>
        <end position="33"/>
    </location>
</feature>
<gene>
    <name evidence="2" type="ORF">BXT86_00700</name>
</gene>
<comment type="caution">
    <text evidence="2">The sequence shown here is derived from an EMBL/GenBank/DDBJ whole genome shotgun (WGS) entry which is preliminary data.</text>
</comment>
<dbReference type="Proteomes" id="UP000191663">
    <property type="component" value="Unassembled WGS sequence"/>
</dbReference>
<feature type="transmembrane region" description="Helical" evidence="1">
    <location>
        <begin position="45"/>
        <end position="62"/>
    </location>
</feature>
<proteinExistence type="predicted"/>
<name>A0A1V4QGZ2_UNCW3</name>
<evidence type="ECO:0008006" key="4">
    <source>
        <dbReference type="Google" id="ProtNLM"/>
    </source>
</evidence>
<accession>A0A1V4QGZ2</accession>
<dbReference type="EMBL" id="MUKB01000010">
    <property type="protein sequence ID" value="OPX18512.1"/>
    <property type="molecule type" value="Genomic_DNA"/>
</dbReference>
<reference evidence="3" key="1">
    <citation type="submission" date="2017-01" db="EMBL/GenBank/DDBJ databases">
        <title>Novel pathways for hydrocarbon cycling and metabolic interdependencies in hydrothermal sediment communities.</title>
        <authorList>
            <person name="Dombrowski N."/>
            <person name="Seitz K."/>
            <person name="Teske A."/>
            <person name="Baker B."/>
        </authorList>
    </citation>
    <scope>NUCLEOTIDE SEQUENCE [LARGE SCALE GENOMIC DNA]</scope>
</reference>
<organism evidence="2 3">
    <name type="scientific">candidate division WOR-3 bacterium 4484_100</name>
    <dbReference type="NCBI Taxonomy" id="1936077"/>
    <lineage>
        <taxon>Bacteria</taxon>
        <taxon>Bacteria division WOR-3</taxon>
    </lineage>
</organism>
<evidence type="ECO:0000256" key="1">
    <source>
        <dbReference type="SAM" id="Phobius"/>
    </source>
</evidence>
<keyword evidence="1" id="KW-1133">Transmembrane helix</keyword>
<feature type="non-terminal residue" evidence="2">
    <location>
        <position position="1"/>
    </location>
</feature>
<evidence type="ECO:0000313" key="2">
    <source>
        <dbReference type="EMBL" id="OPX18512.1"/>
    </source>
</evidence>
<dbReference type="AlphaFoldDB" id="A0A1V4QGZ2"/>
<sequence>ASRFNWFLIGVVWGFAVITRPNVLLFLIFLPFWLRQRLKESTGQAVISGIIGVVVVIAPITIRNYTVGREFVPIAWQAGINFYIGNNPEADGITAIIPGTRKSWWGGRGWSL</sequence>
<keyword evidence="1" id="KW-0472">Membrane</keyword>
<keyword evidence="1" id="KW-0812">Transmembrane</keyword>
<evidence type="ECO:0000313" key="3">
    <source>
        <dbReference type="Proteomes" id="UP000191663"/>
    </source>
</evidence>
<protein>
    <recommendedName>
        <fullName evidence="4">Glycosyltransferase RgtA/B/C/D-like domain-containing protein</fullName>
    </recommendedName>
</protein>